<name>A0A2K3NGG4_TRIPR</name>
<dbReference type="InterPro" id="IPR045051">
    <property type="entry name" value="SBT"/>
</dbReference>
<evidence type="ECO:0000313" key="5">
    <source>
        <dbReference type="Proteomes" id="UP000236291"/>
    </source>
</evidence>
<dbReference type="EMBL" id="ASHM01020957">
    <property type="protein sequence ID" value="PNY02125.1"/>
    <property type="molecule type" value="Genomic_DNA"/>
</dbReference>
<comment type="subcellular location">
    <subcellularLocation>
        <location evidence="1">Secreted</location>
    </subcellularLocation>
</comment>
<keyword evidence="4" id="KW-0645">Protease</keyword>
<gene>
    <name evidence="4" type="ORF">L195_g025430</name>
</gene>
<dbReference type="SUPFAM" id="SSF52743">
    <property type="entry name" value="Subtilisin-like"/>
    <property type="match status" value="1"/>
</dbReference>
<dbReference type="AlphaFoldDB" id="A0A2K3NGG4"/>
<reference evidence="4 5" key="2">
    <citation type="journal article" date="2017" name="Front. Plant Sci.">
        <title>Gene Classification and Mining of Molecular Markers Useful in Red Clover (Trifolium pratense) Breeding.</title>
        <authorList>
            <person name="Istvanek J."/>
            <person name="Dluhosova J."/>
            <person name="Dluhos P."/>
            <person name="Patkova L."/>
            <person name="Nedelnik J."/>
            <person name="Repkova J."/>
        </authorList>
    </citation>
    <scope>NUCLEOTIDE SEQUENCE [LARGE SCALE GENOMIC DNA]</scope>
    <source>
        <strain evidence="5">cv. Tatra</strain>
        <tissue evidence="4">Young leaves</tissue>
    </source>
</reference>
<proteinExistence type="inferred from homology"/>
<evidence type="ECO:0000256" key="3">
    <source>
        <dbReference type="ARBA" id="ARBA00022729"/>
    </source>
</evidence>
<comment type="caution">
    <text evidence="4">The sequence shown here is derived from an EMBL/GenBank/DDBJ whole genome shotgun (WGS) entry which is preliminary data.</text>
</comment>
<dbReference type="GO" id="GO:0004252">
    <property type="term" value="F:serine-type endopeptidase activity"/>
    <property type="evidence" value="ECO:0007669"/>
    <property type="project" value="InterPro"/>
</dbReference>
<dbReference type="InterPro" id="IPR036852">
    <property type="entry name" value="Peptidase_S8/S53_dom_sf"/>
</dbReference>
<dbReference type="STRING" id="57577.A0A2K3NGG4"/>
<sequence length="167" mass="18452">MHPEQICRIPVTNLGRSNLASKGLFQRTKFKVKWMYALEVSTKLRKGSSCEEAAGASMILANKQQNLEEDAVDGHVLPAILSRAPAVAIFSARRQSFTNPSILKPDVIAPGVNIIAAWPQNLGPIDLPEDTKSVSFSVIALDPRLIYNIRPDDYVNHHCSIGYTRIE</sequence>
<evidence type="ECO:0000256" key="1">
    <source>
        <dbReference type="ARBA" id="ARBA00004613"/>
    </source>
</evidence>
<evidence type="ECO:0000313" key="4">
    <source>
        <dbReference type="EMBL" id="PNY02125.1"/>
    </source>
</evidence>
<protein>
    <submittedName>
        <fullName evidence="4">Subtilisin-like protease SDD1-like protein</fullName>
    </submittedName>
</protein>
<keyword evidence="3" id="KW-0732">Signal</keyword>
<accession>A0A2K3NGG4</accession>
<dbReference type="GO" id="GO:0005576">
    <property type="term" value="C:extracellular region"/>
    <property type="evidence" value="ECO:0007669"/>
    <property type="project" value="UniProtKB-SubCell"/>
</dbReference>
<dbReference type="Gene3D" id="3.40.50.200">
    <property type="entry name" value="Peptidase S8/S53 domain"/>
    <property type="match status" value="1"/>
</dbReference>
<evidence type="ECO:0000256" key="2">
    <source>
        <dbReference type="ARBA" id="ARBA00011073"/>
    </source>
</evidence>
<keyword evidence="4" id="KW-0378">Hydrolase</keyword>
<dbReference type="Proteomes" id="UP000236291">
    <property type="component" value="Unassembled WGS sequence"/>
</dbReference>
<dbReference type="PANTHER" id="PTHR10795">
    <property type="entry name" value="PROPROTEIN CONVERTASE SUBTILISIN/KEXIN"/>
    <property type="match status" value="1"/>
</dbReference>
<reference evidence="4 5" key="1">
    <citation type="journal article" date="2014" name="Am. J. Bot.">
        <title>Genome assembly and annotation for red clover (Trifolium pratense; Fabaceae).</title>
        <authorList>
            <person name="Istvanek J."/>
            <person name="Jaros M."/>
            <person name="Krenek A."/>
            <person name="Repkova J."/>
        </authorList>
    </citation>
    <scope>NUCLEOTIDE SEQUENCE [LARGE SCALE GENOMIC DNA]</scope>
    <source>
        <strain evidence="5">cv. Tatra</strain>
        <tissue evidence="4">Young leaves</tissue>
    </source>
</reference>
<dbReference type="GO" id="GO:0006508">
    <property type="term" value="P:proteolysis"/>
    <property type="evidence" value="ECO:0007669"/>
    <property type="project" value="UniProtKB-KW"/>
</dbReference>
<organism evidence="4 5">
    <name type="scientific">Trifolium pratense</name>
    <name type="common">Red clover</name>
    <dbReference type="NCBI Taxonomy" id="57577"/>
    <lineage>
        <taxon>Eukaryota</taxon>
        <taxon>Viridiplantae</taxon>
        <taxon>Streptophyta</taxon>
        <taxon>Embryophyta</taxon>
        <taxon>Tracheophyta</taxon>
        <taxon>Spermatophyta</taxon>
        <taxon>Magnoliopsida</taxon>
        <taxon>eudicotyledons</taxon>
        <taxon>Gunneridae</taxon>
        <taxon>Pentapetalae</taxon>
        <taxon>rosids</taxon>
        <taxon>fabids</taxon>
        <taxon>Fabales</taxon>
        <taxon>Fabaceae</taxon>
        <taxon>Papilionoideae</taxon>
        <taxon>50 kb inversion clade</taxon>
        <taxon>NPAAA clade</taxon>
        <taxon>Hologalegina</taxon>
        <taxon>IRL clade</taxon>
        <taxon>Trifolieae</taxon>
        <taxon>Trifolium</taxon>
    </lineage>
</organism>
<comment type="similarity">
    <text evidence="2">Belongs to the peptidase S8 family.</text>
</comment>